<dbReference type="EMBL" id="CP001896">
    <property type="protein sequence ID" value="ADC61429.1"/>
    <property type="molecule type" value="Genomic_DNA"/>
</dbReference>
<name>D3RNR9_ALLVD</name>
<dbReference type="KEGG" id="alv:Alvin_0471"/>
<dbReference type="HOGENOM" id="CLU_1371665_0_0_6"/>
<proteinExistence type="predicted"/>
<evidence type="ECO:0000313" key="2">
    <source>
        <dbReference type="Proteomes" id="UP000001441"/>
    </source>
</evidence>
<dbReference type="STRING" id="572477.Alvin_0471"/>
<protein>
    <submittedName>
        <fullName evidence="1">Uncharacterized protein</fullName>
    </submittedName>
</protein>
<keyword evidence="2" id="KW-1185">Reference proteome</keyword>
<gene>
    <name evidence="1" type="ordered locus">Alvin_0471</name>
</gene>
<reference evidence="1 2" key="1">
    <citation type="journal article" date="2011" name="Stand. Genomic Sci.">
        <title>Complete genome sequence of Allochromatium vinosum DSM 180(T).</title>
        <authorList>
            <person name="Weissgerber T."/>
            <person name="Zigann R."/>
            <person name="Bruce D."/>
            <person name="Chang Y.J."/>
            <person name="Detter J.C."/>
            <person name="Han C."/>
            <person name="Hauser L."/>
            <person name="Jeffries C.D."/>
            <person name="Land M."/>
            <person name="Munk A.C."/>
            <person name="Tapia R."/>
            <person name="Dahl C."/>
        </authorList>
    </citation>
    <scope>NUCLEOTIDE SEQUENCE [LARGE SCALE GENOMIC DNA]</scope>
    <source>
        <strain evidence="2">ATCC 17899 / DSM 180 / NBRC 103801 / NCIMB 10441 / D</strain>
    </source>
</reference>
<dbReference type="AlphaFoldDB" id="D3RNR9"/>
<accession>D3RNR9</accession>
<organism evidence="1 2">
    <name type="scientific">Allochromatium vinosum (strain ATCC 17899 / DSM 180 / NBRC 103801 / NCIMB 10441 / D)</name>
    <name type="common">Chromatium vinosum</name>
    <dbReference type="NCBI Taxonomy" id="572477"/>
    <lineage>
        <taxon>Bacteria</taxon>
        <taxon>Pseudomonadati</taxon>
        <taxon>Pseudomonadota</taxon>
        <taxon>Gammaproteobacteria</taxon>
        <taxon>Chromatiales</taxon>
        <taxon>Chromatiaceae</taxon>
        <taxon>Allochromatium</taxon>
    </lineage>
</organism>
<dbReference type="RefSeq" id="WP_012969705.1">
    <property type="nucleotide sequence ID" value="NC_013851.1"/>
</dbReference>
<dbReference type="eggNOG" id="ENOG50331DN">
    <property type="taxonomic scope" value="Bacteria"/>
</dbReference>
<dbReference type="Proteomes" id="UP000001441">
    <property type="component" value="Chromosome"/>
</dbReference>
<dbReference type="OrthoDB" id="5768687at2"/>
<evidence type="ECO:0000313" key="1">
    <source>
        <dbReference type="EMBL" id="ADC61429.1"/>
    </source>
</evidence>
<sequence length="198" mass="21567">MFGALTSENLFHDGVAMMAFRHSTFETITTSMVVRILAVGWLGLSLPVQADDWGARLSDGSGVEVDASTHRAWRLEDGRRTPLWDGVHRLEDGSVVIVRDGVAVPNPAMLETWSEAPPRQPREAGRESDVCRELVRRVCGEGEGDNAACAGGEPCRLARDLLKMSAESLPLEAEIQAESSVGTQCREAMTNPFFAPCR</sequence>